<reference evidence="1 2" key="1">
    <citation type="submission" date="2018-07" db="EMBL/GenBank/DDBJ databases">
        <title>Genome assembly of strain KB82.</title>
        <authorList>
            <person name="Kukolya J."/>
            <person name="Horvath B."/>
            <person name="Nagy I."/>
            <person name="Toth A."/>
        </authorList>
    </citation>
    <scope>NUCLEOTIDE SEQUENCE [LARGE SCALE GENOMIC DNA]</scope>
    <source>
        <strain evidence="1 2">Kb82</strain>
    </source>
</reference>
<comment type="caution">
    <text evidence="1">The sequence shown here is derived from an EMBL/GenBank/DDBJ whole genome shotgun (WGS) entry which is preliminary data.</text>
</comment>
<accession>A0ABR9TDK8</accession>
<dbReference type="Pfam" id="PF20130">
    <property type="entry name" value="DUF6520"/>
    <property type="match status" value="1"/>
</dbReference>
<keyword evidence="2" id="KW-1185">Reference proteome</keyword>
<dbReference type="EMBL" id="PRDM01000001">
    <property type="protein sequence ID" value="MBE8723448.1"/>
    <property type="molecule type" value="Genomic_DNA"/>
</dbReference>
<proteinExistence type="predicted"/>
<sequence>MPAAVAVLAIAGAFATTSMQRAEKAKTVALTTGYYFSNGQCNQGPVECSDIPKDEVCRLNIDSGPTIYDRDEDNNCPLPLYRIVDGQ</sequence>
<gene>
    <name evidence="1" type="ORF">C4F50_00705</name>
</gene>
<evidence type="ECO:0000313" key="2">
    <source>
        <dbReference type="Proteomes" id="UP000640614"/>
    </source>
</evidence>
<name>A0ABR9TDK8_9FLAO</name>
<dbReference type="Proteomes" id="UP000640614">
    <property type="component" value="Unassembled WGS sequence"/>
</dbReference>
<evidence type="ECO:0000313" key="1">
    <source>
        <dbReference type="EMBL" id="MBE8723448.1"/>
    </source>
</evidence>
<organism evidence="1 2">
    <name type="scientific">Flavobacterium hungaricum</name>
    <dbReference type="NCBI Taxonomy" id="2082725"/>
    <lineage>
        <taxon>Bacteria</taxon>
        <taxon>Pseudomonadati</taxon>
        <taxon>Bacteroidota</taxon>
        <taxon>Flavobacteriia</taxon>
        <taxon>Flavobacteriales</taxon>
        <taxon>Flavobacteriaceae</taxon>
        <taxon>Flavobacterium</taxon>
    </lineage>
</organism>
<evidence type="ECO:0008006" key="3">
    <source>
        <dbReference type="Google" id="ProtNLM"/>
    </source>
</evidence>
<protein>
    <recommendedName>
        <fullName evidence="3">DUF3551 domain-containing protein</fullName>
    </recommendedName>
</protein>
<dbReference type="InterPro" id="IPR045391">
    <property type="entry name" value="DUF6520"/>
</dbReference>